<proteinExistence type="predicted"/>
<accession>A0A8E2DYT7</accession>
<reference evidence="1 2" key="1">
    <citation type="journal article" date="2016" name="Nat. Commun.">
        <title>Ectomycorrhizal ecology is imprinted in the genome of the dominant symbiotic fungus Cenococcum geophilum.</title>
        <authorList>
            <consortium name="DOE Joint Genome Institute"/>
            <person name="Peter M."/>
            <person name="Kohler A."/>
            <person name="Ohm R.A."/>
            <person name="Kuo A."/>
            <person name="Krutzmann J."/>
            <person name="Morin E."/>
            <person name="Arend M."/>
            <person name="Barry K.W."/>
            <person name="Binder M."/>
            <person name="Choi C."/>
            <person name="Clum A."/>
            <person name="Copeland A."/>
            <person name="Grisel N."/>
            <person name="Haridas S."/>
            <person name="Kipfer T."/>
            <person name="LaButti K."/>
            <person name="Lindquist E."/>
            <person name="Lipzen A."/>
            <person name="Maire R."/>
            <person name="Meier B."/>
            <person name="Mihaltcheva S."/>
            <person name="Molinier V."/>
            <person name="Murat C."/>
            <person name="Poggeler S."/>
            <person name="Quandt C.A."/>
            <person name="Sperisen C."/>
            <person name="Tritt A."/>
            <person name="Tisserant E."/>
            <person name="Crous P.W."/>
            <person name="Henrissat B."/>
            <person name="Nehls U."/>
            <person name="Egli S."/>
            <person name="Spatafora J.W."/>
            <person name="Grigoriev I.V."/>
            <person name="Martin F.M."/>
        </authorList>
    </citation>
    <scope>NUCLEOTIDE SEQUENCE [LARGE SCALE GENOMIC DNA]</scope>
    <source>
        <strain evidence="1 2">CBS 459.81</strain>
    </source>
</reference>
<protein>
    <submittedName>
        <fullName evidence="1">Uncharacterized protein</fullName>
    </submittedName>
</protein>
<dbReference type="Proteomes" id="UP000250266">
    <property type="component" value="Unassembled WGS sequence"/>
</dbReference>
<gene>
    <name evidence="1" type="ORF">K432DRAFT_398229</name>
</gene>
<keyword evidence="2" id="KW-1185">Reference proteome</keyword>
<name>A0A8E2DYT7_9PEZI</name>
<dbReference type="EMBL" id="KV745517">
    <property type="protein sequence ID" value="OCK74266.1"/>
    <property type="molecule type" value="Genomic_DNA"/>
</dbReference>
<evidence type="ECO:0000313" key="2">
    <source>
        <dbReference type="Proteomes" id="UP000250266"/>
    </source>
</evidence>
<evidence type="ECO:0000313" key="1">
    <source>
        <dbReference type="EMBL" id="OCK74266.1"/>
    </source>
</evidence>
<dbReference type="AlphaFoldDB" id="A0A8E2DYT7"/>
<sequence>MRVCGLVEWTEDLTLCQLIDNFAKDENNTSHHHDFPDDPDWFESRMFKQPKESEPLVIAARLSDNTTAQATLYKVLCLYDYLSLRPSRSESDCGPETVRLESQNKSPTLYFHGGGGTVTSGDIDLIWKRRKKTHHVSSEAKNASACGEARDMRTWVNL</sequence>
<organism evidence="1 2">
    <name type="scientific">Lepidopterella palustris CBS 459.81</name>
    <dbReference type="NCBI Taxonomy" id="1314670"/>
    <lineage>
        <taxon>Eukaryota</taxon>
        <taxon>Fungi</taxon>
        <taxon>Dikarya</taxon>
        <taxon>Ascomycota</taxon>
        <taxon>Pezizomycotina</taxon>
        <taxon>Dothideomycetes</taxon>
        <taxon>Pleosporomycetidae</taxon>
        <taxon>Mytilinidiales</taxon>
        <taxon>Argynnaceae</taxon>
        <taxon>Lepidopterella</taxon>
    </lineage>
</organism>